<reference evidence="1 2" key="1">
    <citation type="journal article" date="2016" name="Front. Microbiol.">
        <title>Comparative Genomics Analysis of Streptomyces Species Reveals Their Adaptation to the Marine Environment and Their Diversity at the Genomic Level.</title>
        <authorList>
            <person name="Tian X."/>
            <person name="Zhang Z."/>
            <person name="Yang T."/>
            <person name="Chen M."/>
            <person name="Li J."/>
            <person name="Chen F."/>
            <person name="Yang J."/>
            <person name="Li W."/>
            <person name="Zhang B."/>
            <person name="Zhang Z."/>
            <person name="Wu J."/>
            <person name="Zhang C."/>
            <person name="Long L."/>
            <person name="Xiao J."/>
        </authorList>
    </citation>
    <scope>NUCLEOTIDE SEQUENCE [LARGE SCALE GENOMIC DNA]</scope>
    <source>
        <strain evidence="1 2">SCSIO M10372</strain>
    </source>
</reference>
<accession>A0A1E7LU12</accession>
<organism evidence="1 2">
    <name type="scientific">Streptomyces nanshensis</name>
    <dbReference type="NCBI Taxonomy" id="518642"/>
    <lineage>
        <taxon>Bacteria</taxon>
        <taxon>Bacillati</taxon>
        <taxon>Actinomycetota</taxon>
        <taxon>Actinomycetes</taxon>
        <taxon>Kitasatosporales</taxon>
        <taxon>Streptomycetaceae</taxon>
        <taxon>Streptomyces</taxon>
    </lineage>
</organism>
<dbReference type="EMBL" id="LJGZ01000077">
    <property type="protein sequence ID" value="OEV19651.1"/>
    <property type="molecule type" value="Genomic_DNA"/>
</dbReference>
<comment type="caution">
    <text evidence="1">The sequence shown here is derived from an EMBL/GenBank/DDBJ whole genome shotgun (WGS) entry which is preliminary data.</text>
</comment>
<protein>
    <recommendedName>
        <fullName evidence="3">NurA domain-containing protein</fullName>
    </recommendedName>
</protein>
<evidence type="ECO:0000313" key="1">
    <source>
        <dbReference type="EMBL" id="OEV19651.1"/>
    </source>
</evidence>
<name>A0A1E7LU12_9ACTN</name>
<proteinExistence type="predicted"/>
<dbReference type="AlphaFoldDB" id="A0A1E7LU12"/>
<keyword evidence="2" id="KW-1185">Reference proteome</keyword>
<dbReference type="SUPFAM" id="SSF53098">
    <property type="entry name" value="Ribonuclease H-like"/>
    <property type="match status" value="1"/>
</dbReference>
<sequence>MTTTAQASRMRFHVDGWDPTYGSSVENAEDGIADSTAKVTPHIELAPADWKPISPSQVSAPGAVLFVDGVRRVEARIWIEQPPSTEPATGSDNAARDARMALCASYAAGTVCCCPDRGAHLLTIDYRRGLFTTATNAVDVPTTAGTYKATITPDDQDQNLAVLLSTALQRQLTDLEVLVATHARTALTGHGVPEGSDLLVVDGPLRGRTHLPRALGFIKSHRTAYLPPDLHATIATLAPGERSPVFLMGTSWDRHAWYLRLPCTPGAPWAGVVRLECAADIPAAAAIELANLSQVLLPRYASIEYKDTRAPQNLVPVAGLERELRRHLGNPVLLGRALRVASAS</sequence>
<dbReference type="Proteomes" id="UP000175971">
    <property type="component" value="Unassembled WGS sequence"/>
</dbReference>
<evidence type="ECO:0008006" key="3">
    <source>
        <dbReference type="Google" id="ProtNLM"/>
    </source>
</evidence>
<dbReference type="RefSeq" id="WP_070201542.1">
    <property type="nucleotide sequence ID" value="NZ_LJGZ01000077.1"/>
</dbReference>
<dbReference type="InterPro" id="IPR012337">
    <property type="entry name" value="RNaseH-like_sf"/>
</dbReference>
<dbReference type="PATRIC" id="fig|518642.7.peg.5522"/>
<evidence type="ECO:0000313" key="2">
    <source>
        <dbReference type="Proteomes" id="UP000175971"/>
    </source>
</evidence>
<gene>
    <name evidence="1" type="ORF">AN221_16100</name>
</gene>